<protein>
    <recommendedName>
        <fullName evidence="3">Exo endo phos 2 domain containing protein</fullName>
    </recommendedName>
</protein>
<evidence type="ECO:0000313" key="2">
    <source>
        <dbReference type="Proteomes" id="UP000292052"/>
    </source>
</evidence>
<sequence length="106" mass="12298">TFIDYFEDLLLFITPQYNKIFILGDFNVDCLKDNRLDKCVGSYDFEQLINEPTRIIQNSSTLNDLIMCNNFQLVVNSGTINADLKSDHNLVHCVITCYTNKKWNPI</sequence>
<dbReference type="EMBL" id="QDEB01122079">
    <property type="protein sequence ID" value="RZB40123.1"/>
    <property type="molecule type" value="Genomic_DNA"/>
</dbReference>
<proteinExistence type="predicted"/>
<accession>A0A482VA99</accession>
<name>A0A482VA99_ASBVE</name>
<gene>
    <name evidence="1" type="ORF">BDFB_012396</name>
</gene>
<reference evidence="1 2" key="1">
    <citation type="submission" date="2017-03" db="EMBL/GenBank/DDBJ databases">
        <title>Genome of the blue death feigning beetle - Asbolus verrucosus.</title>
        <authorList>
            <person name="Rider S.D."/>
        </authorList>
    </citation>
    <scope>NUCLEOTIDE SEQUENCE [LARGE SCALE GENOMIC DNA]</scope>
    <source>
        <strain evidence="1">Butters</strain>
        <tissue evidence="1">Head and leg muscle</tissue>
    </source>
</reference>
<dbReference type="STRING" id="1661398.A0A482VA99"/>
<dbReference type="Proteomes" id="UP000292052">
    <property type="component" value="Unassembled WGS sequence"/>
</dbReference>
<comment type="caution">
    <text evidence="1">The sequence shown here is derived from an EMBL/GenBank/DDBJ whole genome shotgun (WGS) entry which is preliminary data.</text>
</comment>
<evidence type="ECO:0000313" key="1">
    <source>
        <dbReference type="EMBL" id="RZB40123.1"/>
    </source>
</evidence>
<evidence type="ECO:0008006" key="3">
    <source>
        <dbReference type="Google" id="ProtNLM"/>
    </source>
</evidence>
<dbReference type="Gene3D" id="3.60.10.10">
    <property type="entry name" value="Endonuclease/exonuclease/phosphatase"/>
    <property type="match status" value="1"/>
</dbReference>
<dbReference type="InterPro" id="IPR036691">
    <property type="entry name" value="Endo/exonu/phosph_ase_sf"/>
</dbReference>
<feature type="non-terminal residue" evidence="1">
    <location>
        <position position="1"/>
    </location>
</feature>
<dbReference type="SUPFAM" id="SSF56219">
    <property type="entry name" value="DNase I-like"/>
    <property type="match status" value="1"/>
</dbReference>
<dbReference type="AlphaFoldDB" id="A0A482VA99"/>
<organism evidence="1 2">
    <name type="scientific">Asbolus verrucosus</name>
    <name type="common">Desert ironclad beetle</name>
    <dbReference type="NCBI Taxonomy" id="1661398"/>
    <lineage>
        <taxon>Eukaryota</taxon>
        <taxon>Metazoa</taxon>
        <taxon>Ecdysozoa</taxon>
        <taxon>Arthropoda</taxon>
        <taxon>Hexapoda</taxon>
        <taxon>Insecta</taxon>
        <taxon>Pterygota</taxon>
        <taxon>Neoptera</taxon>
        <taxon>Endopterygota</taxon>
        <taxon>Coleoptera</taxon>
        <taxon>Polyphaga</taxon>
        <taxon>Cucujiformia</taxon>
        <taxon>Tenebrionidae</taxon>
        <taxon>Pimeliinae</taxon>
        <taxon>Asbolus</taxon>
    </lineage>
</organism>
<dbReference type="OrthoDB" id="6777553at2759"/>
<keyword evidence="2" id="KW-1185">Reference proteome</keyword>